<evidence type="ECO:0000313" key="2">
    <source>
        <dbReference type="EMBL" id="GBP72935.1"/>
    </source>
</evidence>
<dbReference type="EMBL" id="BGZK01001161">
    <property type="protein sequence ID" value="GBP72935.1"/>
    <property type="molecule type" value="Genomic_DNA"/>
</dbReference>
<proteinExistence type="predicted"/>
<gene>
    <name evidence="2" type="ORF">EVAR_41151_1</name>
</gene>
<evidence type="ECO:0008006" key="4">
    <source>
        <dbReference type="Google" id="ProtNLM"/>
    </source>
</evidence>
<keyword evidence="1" id="KW-0732">Signal</keyword>
<dbReference type="Proteomes" id="UP000299102">
    <property type="component" value="Unassembled WGS sequence"/>
</dbReference>
<organism evidence="2 3">
    <name type="scientific">Eumeta variegata</name>
    <name type="common">Bagworm moth</name>
    <name type="synonym">Eumeta japonica</name>
    <dbReference type="NCBI Taxonomy" id="151549"/>
    <lineage>
        <taxon>Eukaryota</taxon>
        <taxon>Metazoa</taxon>
        <taxon>Ecdysozoa</taxon>
        <taxon>Arthropoda</taxon>
        <taxon>Hexapoda</taxon>
        <taxon>Insecta</taxon>
        <taxon>Pterygota</taxon>
        <taxon>Neoptera</taxon>
        <taxon>Endopterygota</taxon>
        <taxon>Lepidoptera</taxon>
        <taxon>Glossata</taxon>
        <taxon>Ditrysia</taxon>
        <taxon>Tineoidea</taxon>
        <taxon>Psychidae</taxon>
        <taxon>Oiketicinae</taxon>
        <taxon>Eumeta</taxon>
    </lineage>
</organism>
<evidence type="ECO:0000313" key="3">
    <source>
        <dbReference type="Proteomes" id="UP000299102"/>
    </source>
</evidence>
<keyword evidence="3" id="KW-1185">Reference proteome</keyword>
<reference evidence="2 3" key="1">
    <citation type="journal article" date="2019" name="Commun. Biol.">
        <title>The bagworm genome reveals a unique fibroin gene that provides high tensile strength.</title>
        <authorList>
            <person name="Kono N."/>
            <person name="Nakamura H."/>
            <person name="Ohtoshi R."/>
            <person name="Tomita M."/>
            <person name="Numata K."/>
            <person name="Arakawa K."/>
        </authorList>
    </citation>
    <scope>NUCLEOTIDE SEQUENCE [LARGE SCALE GENOMIC DNA]</scope>
</reference>
<comment type="caution">
    <text evidence="2">The sequence shown here is derived from an EMBL/GenBank/DDBJ whole genome shotgun (WGS) entry which is preliminary data.</text>
</comment>
<sequence>MRPVSLNAVLVLLGLRIWQALLQGCVKGACTLVGNTLVQRAEPGEQGIPQTSRTGGNGGGATCLISAFVCVWAQWGTLMMGSVTRGLGTYDSHIRFE</sequence>
<feature type="signal peptide" evidence="1">
    <location>
        <begin position="1"/>
        <end position="22"/>
    </location>
</feature>
<protein>
    <recommendedName>
        <fullName evidence="4">Secreted protein</fullName>
    </recommendedName>
</protein>
<feature type="chain" id="PRO_5020032120" description="Secreted protein" evidence="1">
    <location>
        <begin position="23"/>
        <end position="97"/>
    </location>
</feature>
<evidence type="ECO:0000256" key="1">
    <source>
        <dbReference type="SAM" id="SignalP"/>
    </source>
</evidence>
<name>A0A4C1YF11_EUMVA</name>
<dbReference type="AlphaFoldDB" id="A0A4C1YF11"/>
<accession>A0A4C1YF11</accession>